<proteinExistence type="inferred from homology"/>
<reference evidence="8" key="2">
    <citation type="submission" date="2020-09" db="EMBL/GenBank/DDBJ databases">
        <authorList>
            <person name="Sun Q."/>
            <person name="Zhou Y."/>
        </authorList>
    </citation>
    <scope>NUCLEOTIDE SEQUENCE</scope>
    <source>
        <strain evidence="8">CGMCC 1.15367</strain>
    </source>
</reference>
<evidence type="ECO:0000256" key="3">
    <source>
        <dbReference type="ARBA" id="ARBA00022597"/>
    </source>
</evidence>
<protein>
    <submittedName>
        <fullName evidence="8">ABC transporter ATP-binding protein</fullName>
    </submittedName>
</protein>
<keyword evidence="2" id="KW-0813">Transport</keyword>
<dbReference type="PANTHER" id="PTHR43790:SF9">
    <property type="entry name" value="GALACTOFURANOSE TRANSPORTER ATP-BINDING PROTEIN YTFR"/>
    <property type="match status" value="1"/>
</dbReference>
<evidence type="ECO:0000256" key="2">
    <source>
        <dbReference type="ARBA" id="ARBA00022448"/>
    </source>
</evidence>
<comment type="caution">
    <text evidence="8">The sequence shown here is derived from an EMBL/GenBank/DDBJ whole genome shotgun (WGS) entry which is preliminary data.</text>
</comment>
<keyword evidence="9" id="KW-1185">Reference proteome</keyword>
<keyword evidence="6 8" id="KW-0067">ATP-binding</keyword>
<dbReference type="Pfam" id="PF00005">
    <property type="entry name" value="ABC_tran"/>
    <property type="match status" value="2"/>
</dbReference>
<dbReference type="EMBL" id="BMIQ01000003">
    <property type="protein sequence ID" value="GGE05763.1"/>
    <property type="molecule type" value="Genomic_DNA"/>
</dbReference>
<evidence type="ECO:0000256" key="4">
    <source>
        <dbReference type="ARBA" id="ARBA00022737"/>
    </source>
</evidence>
<organism evidence="8 9">
    <name type="scientific">Aureimonas endophytica</name>
    <dbReference type="NCBI Taxonomy" id="2027858"/>
    <lineage>
        <taxon>Bacteria</taxon>
        <taxon>Pseudomonadati</taxon>
        <taxon>Pseudomonadota</taxon>
        <taxon>Alphaproteobacteria</taxon>
        <taxon>Hyphomicrobiales</taxon>
        <taxon>Aurantimonadaceae</taxon>
        <taxon>Aureimonas</taxon>
    </lineage>
</organism>
<evidence type="ECO:0000259" key="7">
    <source>
        <dbReference type="PROSITE" id="PS50893"/>
    </source>
</evidence>
<evidence type="ECO:0000313" key="9">
    <source>
        <dbReference type="Proteomes" id="UP000644699"/>
    </source>
</evidence>
<dbReference type="RefSeq" id="WP_188909044.1">
    <property type="nucleotide sequence ID" value="NZ_BMIQ01000003.1"/>
</dbReference>
<dbReference type="InterPro" id="IPR003593">
    <property type="entry name" value="AAA+_ATPase"/>
</dbReference>
<name>A0A917E6M0_9HYPH</name>
<dbReference type="Proteomes" id="UP000644699">
    <property type="component" value="Unassembled WGS sequence"/>
</dbReference>
<dbReference type="Gene3D" id="3.40.50.300">
    <property type="entry name" value="P-loop containing nucleotide triphosphate hydrolases"/>
    <property type="match status" value="2"/>
</dbReference>
<dbReference type="CDD" id="cd03216">
    <property type="entry name" value="ABC_Carb_Monos_I"/>
    <property type="match status" value="1"/>
</dbReference>
<dbReference type="InterPro" id="IPR017871">
    <property type="entry name" value="ABC_transporter-like_CS"/>
</dbReference>
<dbReference type="PROSITE" id="PS00211">
    <property type="entry name" value="ABC_TRANSPORTER_1"/>
    <property type="match status" value="1"/>
</dbReference>
<keyword evidence="4" id="KW-0677">Repeat</keyword>
<sequence length="495" mass="53177">MSLAAAAPRTAEGTEREPVPYIAIRGATKRYGAVVALAGVDFAIRPGEVIGVVGHNGAGKSTLMNVLSGAVRRTAGEFALDGVSIGDWSTGEAQARGLRCVFQELSLCANLSAAENTRIVHRPLKGFGWRGRAAKLISAKLDEIFPGHGIDPHLRLARLPIGARQMVEIARAYTETDIPLRCVILDEPTSALGHEATEQLLAHIRRSAAKGIAAILITHRLNEILAVCDRAVVMVDGRTVAERPRAGLTRSALIQLSGHVEGVPQRSERRMDAFAGRPPLVDHAGRTARDLGIRAGPGEIVGFAGLDGHGQRERLRAIFGAMRGGTTRSAFVAGDRGHEGTFALWSIADNLTILSLGALQRGGFLSERSARDLAQVWSERLKVKAPSIDTPIAALSGGNQQKVLFARALASDAEVIFLDDPMRGVDVGTKEEVYRLIRAEAERGRAFVWYTTELEELSNCERIYVFREGRAAVELTGEAIEPSRILEASFGGADE</sequence>
<gene>
    <name evidence="8" type="ORF">GCM10011390_25960</name>
</gene>
<dbReference type="InterPro" id="IPR003439">
    <property type="entry name" value="ABC_transporter-like_ATP-bd"/>
</dbReference>
<reference evidence="8" key="1">
    <citation type="journal article" date="2014" name="Int. J. Syst. Evol. Microbiol.">
        <title>Complete genome sequence of Corynebacterium casei LMG S-19264T (=DSM 44701T), isolated from a smear-ripened cheese.</title>
        <authorList>
            <consortium name="US DOE Joint Genome Institute (JGI-PGF)"/>
            <person name="Walter F."/>
            <person name="Albersmeier A."/>
            <person name="Kalinowski J."/>
            <person name="Ruckert C."/>
        </authorList>
    </citation>
    <scope>NUCLEOTIDE SEQUENCE</scope>
    <source>
        <strain evidence="8">CGMCC 1.15367</strain>
    </source>
</reference>
<dbReference type="PANTHER" id="PTHR43790">
    <property type="entry name" value="CARBOHYDRATE TRANSPORT ATP-BINDING PROTEIN MG119-RELATED"/>
    <property type="match status" value="1"/>
</dbReference>
<dbReference type="PROSITE" id="PS50893">
    <property type="entry name" value="ABC_TRANSPORTER_2"/>
    <property type="match status" value="1"/>
</dbReference>
<dbReference type="AlphaFoldDB" id="A0A917E6M0"/>
<dbReference type="GO" id="GO:0005524">
    <property type="term" value="F:ATP binding"/>
    <property type="evidence" value="ECO:0007669"/>
    <property type="project" value="UniProtKB-KW"/>
</dbReference>
<feature type="domain" description="ABC transporter" evidence="7">
    <location>
        <begin position="22"/>
        <end position="493"/>
    </location>
</feature>
<dbReference type="InterPro" id="IPR050107">
    <property type="entry name" value="ABC_carbohydrate_import_ATPase"/>
</dbReference>
<accession>A0A917E6M0</accession>
<evidence type="ECO:0000256" key="5">
    <source>
        <dbReference type="ARBA" id="ARBA00022741"/>
    </source>
</evidence>
<dbReference type="SUPFAM" id="SSF52540">
    <property type="entry name" value="P-loop containing nucleoside triphosphate hydrolases"/>
    <property type="match status" value="2"/>
</dbReference>
<keyword evidence="5" id="KW-0547">Nucleotide-binding</keyword>
<dbReference type="GO" id="GO:0016887">
    <property type="term" value="F:ATP hydrolysis activity"/>
    <property type="evidence" value="ECO:0007669"/>
    <property type="project" value="InterPro"/>
</dbReference>
<dbReference type="InterPro" id="IPR027417">
    <property type="entry name" value="P-loop_NTPase"/>
</dbReference>
<keyword evidence="3" id="KW-0762">Sugar transport</keyword>
<evidence type="ECO:0000313" key="8">
    <source>
        <dbReference type="EMBL" id="GGE05763.1"/>
    </source>
</evidence>
<dbReference type="SMART" id="SM00382">
    <property type="entry name" value="AAA"/>
    <property type="match status" value="2"/>
</dbReference>
<evidence type="ECO:0000256" key="6">
    <source>
        <dbReference type="ARBA" id="ARBA00022840"/>
    </source>
</evidence>
<evidence type="ECO:0000256" key="1">
    <source>
        <dbReference type="ARBA" id="ARBA00005417"/>
    </source>
</evidence>
<comment type="similarity">
    <text evidence="1">Belongs to the ABC transporter superfamily.</text>
</comment>